<dbReference type="AlphaFoldDB" id="A0A7I7Z0V9"/>
<proteinExistence type="predicted"/>
<protein>
    <submittedName>
        <fullName evidence="1">Uncharacterized protein</fullName>
    </submittedName>
</protein>
<sequence length="110" mass="11191">MKAADVVFWVMKINSTIRVRKPTVSDDHNAPARVNATAGSLDFAPGLDGGGGGPGCADCWGFCGGCPGEAGLLGLLIVSSLSHPAEIETKRRNRPASDGDAAVLTLVSAV</sequence>
<accession>A0A7I7Z0V9</accession>
<evidence type="ECO:0000313" key="1">
    <source>
        <dbReference type="EMBL" id="BBZ46874.1"/>
    </source>
</evidence>
<gene>
    <name evidence="1" type="ORF">MPRM_41550</name>
</gene>
<organism evidence="1 2">
    <name type="scientific">Mycobacterium parmense</name>
    <dbReference type="NCBI Taxonomy" id="185642"/>
    <lineage>
        <taxon>Bacteria</taxon>
        <taxon>Bacillati</taxon>
        <taxon>Actinomycetota</taxon>
        <taxon>Actinomycetes</taxon>
        <taxon>Mycobacteriales</taxon>
        <taxon>Mycobacteriaceae</taxon>
        <taxon>Mycobacterium</taxon>
        <taxon>Mycobacterium simiae complex</taxon>
    </lineage>
</organism>
<evidence type="ECO:0000313" key="2">
    <source>
        <dbReference type="Proteomes" id="UP000467105"/>
    </source>
</evidence>
<reference evidence="1 2" key="1">
    <citation type="journal article" date="2019" name="Emerg. Microbes Infect.">
        <title>Comprehensive subspecies identification of 175 nontuberculous mycobacteria species based on 7547 genomic profiles.</title>
        <authorList>
            <person name="Matsumoto Y."/>
            <person name="Kinjo T."/>
            <person name="Motooka D."/>
            <person name="Nabeya D."/>
            <person name="Jung N."/>
            <person name="Uechi K."/>
            <person name="Horii T."/>
            <person name="Iida T."/>
            <person name="Fujita J."/>
            <person name="Nakamura S."/>
        </authorList>
    </citation>
    <scope>NUCLEOTIDE SEQUENCE [LARGE SCALE GENOMIC DNA]</scope>
    <source>
        <strain evidence="1 2">JCM 14742</strain>
    </source>
</reference>
<dbReference type="EMBL" id="AP022614">
    <property type="protein sequence ID" value="BBZ46874.1"/>
    <property type="molecule type" value="Genomic_DNA"/>
</dbReference>
<dbReference type="Proteomes" id="UP000467105">
    <property type="component" value="Chromosome"/>
</dbReference>
<keyword evidence="2" id="KW-1185">Reference proteome</keyword>
<name>A0A7I7Z0V9_9MYCO</name>